<organism evidence="1">
    <name type="scientific">Oryza meridionalis</name>
    <dbReference type="NCBI Taxonomy" id="40149"/>
    <lineage>
        <taxon>Eukaryota</taxon>
        <taxon>Viridiplantae</taxon>
        <taxon>Streptophyta</taxon>
        <taxon>Embryophyta</taxon>
        <taxon>Tracheophyta</taxon>
        <taxon>Spermatophyta</taxon>
        <taxon>Magnoliopsida</taxon>
        <taxon>Liliopsida</taxon>
        <taxon>Poales</taxon>
        <taxon>Poaceae</taxon>
        <taxon>BOP clade</taxon>
        <taxon>Oryzoideae</taxon>
        <taxon>Oryzeae</taxon>
        <taxon>Oryzinae</taxon>
        <taxon>Oryza</taxon>
    </lineage>
</organism>
<proteinExistence type="predicted"/>
<accession>A0A0E0E4N2</accession>
<dbReference type="HOGENOM" id="CLU_2577904_0_0_1"/>
<protein>
    <submittedName>
        <fullName evidence="1">Uncharacterized protein</fullName>
    </submittedName>
</protein>
<evidence type="ECO:0000313" key="1">
    <source>
        <dbReference type="EnsemblPlants" id="OMERI06G23340.1"/>
    </source>
</evidence>
<sequence>MVDNVEAFHGVLWAVSLTKMELGRYKENPSFICPASSSNYGQCCLPAIQEIKTQEGRLTCMACTYVDQSSQAHDTYGLASE</sequence>
<name>A0A0E0E4N2_9ORYZ</name>
<dbReference type="AlphaFoldDB" id="A0A0E0E4N2"/>
<keyword evidence="2" id="KW-1185">Reference proteome</keyword>
<dbReference type="EnsemblPlants" id="OMERI06G23340.1">
    <property type="protein sequence ID" value="OMERI06G23340.1"/>
    <property type="gene ID" value="OMERI06G23340"/>
</dbReference>
<dbReference type="Gramene" id="OMERI06G23340.1">
    <property type="protein sequence ID" value="OMERI06G23340.1"/>
    <property type="gene ID" value="OMERI06G23340"/>
</dbReference>
<reference evidence="1" key="1">
    <citation type="submission" date="2015-04" db="UniProtKB">
        <authorList>
            <consortium name="EnsemblPlants"/>
        </authorList>
    </citation>
    <scope>IDENTIFICATION</scope>
</reference>
<reference evidence="1" key="2">
    <citation type="submission" date="2018-05" db="EMBL/GenBank/DDBJ databases">
        <title>OmerRS3 (Oryza meridionalis Reference Sequence Version 3).</title>
        <authorList>
            <person name="Zhang J."/>
            <person name="Kudrna D."/>
            <person name="Lee S."/>
            <person name="Talag J."/>
            <person name="Welchert J."/>
            <person name="Wing R.A."/>
        </authorList>
    </citation>
    <scope>NUCLEOTIDE SEQUENCE [LARGE SCALE GENOMIC DNA]</scope>
    <source>
        <strain evidence="1">cv. OR44</strain>
    </source>
</reference>
<dbReference type="Proteomes" id="UP000008021">
    <property type="component" value="Chromosome 6"/>
</dbReference>
<evidence type="ECO:0000313" key="2">
    <source>
        <dbReference type="Proteomes" id="UP000008021"/>
    </source>
</evidence>